<sequence>MKTSTSYKNKFTPGIGAMRYLAIAFIVLALALLVVSAYSFLAARTVQENYNTMVEDTLRKLELIGNLHNNEDLIYDKIVQHLKTSDKDSLQRLEQEIEAADADVKADMDRLNELLIRKGRKQMLQNYRKSRQTYTAYLQELLHKSRQAPPNSIQSQIALLPAYREHQKYLNRLSDSISASTRTRGYESLKEIDNTVRNYNLLLLAALLVTAIATFLIRRVIQQLKQQHRILDYEIHEGEQLRTALSKSKSIYRSLFQNIALPMWVFDANSLQILEVNRAALLEYGYSHEEFLALTILDLQPEHQRAEILKLIEQQEPPFKSYLNRQHKRNNGSAFYVDLKIHALPALNDMKPYIVVAINIDDQVRALQELERREKQFHEISSSIPGIVYQFQLDEAKQVTFPFVSEGVLRMFGYAPEEVKADSQILFQHVHPDDLKKLWNSILDSYENLTPWELEFRVWQQSSSKYIWLKGSSLPTRKDSGVVIWNGTLIDITNEKEVQEKLVTSEANLRYLLNSSPQSIYLLDENLRIVAFNTKAEEEVRVSFLRTLRTGQSVFTYIDATQEDRTRESHNRALQGETTVYETNTGTYWHEIAFRPVLGPELQVLAVALSIEDITERKRIVESLQQSEKQLSRAQELSNMGSWEYDIIMGTIVWSDNLYKLYNLSKETFTPQVATVKQLVHPEDREMVQAQYKHALQNHETVTIEHRAVTPDGRVRNMVQIGEIFYDDHNQPVRMAGTIQDITARKEAEQEITKTKNLLQSTLANIPELIFSADAEFNTTYVSPHSYDILGYQPEELLGNKDIWHKNIYPDDLPEMQHIMERILQGENIQHEVRVTRRDKELRWLLLRMSPMIERDGELIRIDGSAADITQQKLTEAKREELNAQLITQNRNLQQFAYIVSHNLRAPIANILGLASIYDRNNAENPINQRVIENMAKSARLLDGTIRDLNDLLAFRSHQQGEMLEKVSFETTMQQVTEALDDEIRRAEAAISTDFLAAPEVVTIKSYLHSIMHNLLSNALKYRDNSRKLNVIVKTLVVDDYICLQISDNGLGIDVAKVKDKLFGLYKRFHPNIAGRGLGLHLVKTQAELLGGKVDVESTLGAGTTFRVYFDRSKNLHERFKESNVD</sequence>
<dbReference type="SUPFAM" id="SSF47384">
    <property type="entry name" value="Homodimeric domain of signal transducing histidine kinase"/>
    <property type="match status" value="1"/>
</dbReference>
<dbReference type="InterPro" id="IPR013656">
    <property type="entry name" value="PAS_4"/>
</dbReference>
<dbReference type="CDD" id="cd00130">
    <property type="entry name" value="PAS"/>
    <property type="match status" value="4"/>
</dbReference>
<dbReference type="SMART" id="SM00086">
    <property type="entry name" value="PAC"/>
    <property type="match status" value="5"/>
</dbReference>
<organism evidence="11 12">
    <name type="scientific">Pontibacter burrus</name>
    <dbReference type="NCBI Taxonomy" id="2704466"/>
    <lineage>
        <taxon>Bacteria</taxon>
        <taxon>Pseudomonadati</taxon>
        <taxon>Bacteroidota</taxon>
        <taxon>Cytophagia</taxon>
        <taxon>Cytophagales</taxon>
        <taxon>Hymenobacteraceae</taxon>
        <taxon>Pontibacter</taxon>
    </lineage>
</organism>
<evidence type="ECO:0000256" key="2">
    <source>
        <dbReference type="ARBA" id="ARBA00012438"/>
    </source>
</evidence>
<dbReference type="InterPro" id="IPR004358">
    <property type="entry name" value="Sig_transdc_His_kin-like_C"/>
</dbReference>
<dbReference type="InterPro" id="IPR003661">
    <property type="entry name" value="HisK_dim/P_dom"/>
</dbReference>
<dbReference type="RefSeq" id="WP_163916175.1">
    <property type="nucleotide sequence ID" value="NZ_JAAGWD010000008.1"/>
</dbReference>
<dbReference type="CDD" id="cd00082">
    <property type="entry name" value="HisKA"/>
    <property type="match status" value="1"/>
</dbReference>
<dbReference type="PRINTS" id="PR00344">
    <property type="entry name" value="BCTRLSENSOR"/>
</dbReference>
<feature type="domain" description="PAS" evidence="9">
    <location>
        <begin position="248"/>
        <end position="314"/>
    </location>
</feature>
<dbReference type="Gene3D" id="2.10.70.100">
    <property type="match status" value="1"/>
</dbReference>
<dbReference type="NCBIfam" id="TIGR00229">
    <property type="entry name" value="sensory_box"/>
    <property type="match status" value="5"/>
</dbReference>
<evidence type="ECO:0000256" key="1">
    <source>
        <dbReference type="ARBA" id="ARBA00000085"/>
    </source>
</evidence>
<gene>
    <name evidence="11" type="ORF">GXP69_15995</name>
</gene>
<name>A0A6B3LQQ4_9BACT</name>
<feature type="domain" description="Histidine kinase" evidence="8">
    <location>
        <begin position="899"/>
        <end position="1114"/>
    </location>
</feature>
<feature type="domain" description="PAC" evidence="10">
    <location>
        <begin position="452"/>
        <end position="504"/>
    </location>
</feature>
<keyword evidence="4" id="KW-0808">Transferase</keyword>
<evidence type="ECO:0000313" key="12">
    <source>
        <dbReference type="Proteomes" id="UP000474777"/>
    </source>
</evidence>
<dbReference type="PROSITE" id="PS50109">
    <property type="entry name" value="HIS_KIN"/>
    <property type="match status" value="1"/>
</dbReference>
<dbReference type="InterPro" id="IPR003594">
    <property type="entry name" value="HATPase_dom"/>
</dbReference>
<feature type="domain" description="PAC" evidence="10">
    <location>
        <begin position="702"/>
        <end position="754"/>
    </location>
</feature>
<evidence type="ECO:0000256" key="3">
    <source>
        <dbReference type="ARBA" id="ARBA00022553"/>
    </source>
</evidence>
<dbReference type="PANTHER" id="PTHR43304:SF1">
    <property type="entry name" value="PAC DOMAIN-CONTAINING PROTEIN"/>
    <property type="match status" value="1"/>
</dbReference>
<evidence type="ECO:0000259" key="8">
    <source>
        <dbReference type="PROSITE" id="PS50109"/>
    </source>
</evidence>
<feature type="transmembrane region" description="Helical" evidence="7">
    <location>
        <begin position="20"/>
        <end position="43"/>
    </location>
</feature>
<proteinExistence type="predicted"/>
<dbReference type="EC" id="2.7.13.3" evidence="2"/>
<keyword evidence="7" id="KW-1133">Transmembrane helix</keyword>
<keyword evidence="7" id="KW-0812">Transmembrane</keyword>
<keyword evidence="6" id="KW-0175">Coiled coil</keyword>
<feature type="domain" description="PAC" evidence="10">
    <location>
        <begin position="829"/>
        <end position="881"/>
    </location>
</feature>
<dbReference type="Gene3D" id="3.30.450.20">
    <property type="entry name" value="PAS domain"/>
    <property type="match status" value="5"/>
</dbReference>
<dbReference type="InterPro" id="IPR001610">
    <property type="entry name" value="PAC"/>
</dbReference>
<dbReference type="SMART" id="SM00387">
    <property type="entry name" value="HATPase_c"/>
    <property type="match status" value="1"/>
</dbReference>
<dbReference type="InterPro" id="IPR005467">
    <property type="entry name" value="His_kinase_dom"/>
</dbReference>
<keyword evidence="3" id="KW-0597">Phosphoprotein</keyword>
<dbReference type="PROSITE" id="PS50112">
    <property type="entry name" value="PAS"/>
    <property type="match status" value="5"/>
</dbReference>
<protein>
    <recommendedName>
        <fullName evidence="2">histidine kinase</fullName>
        <ecNumber evidence="2">2.7.13.3</ecNumber>
    </recommendedName>
</protein>
<dbReference type="SUPFAM" id="SSF55785">
    <property type="entry name" value="PYP-like sensor domain (PAS domain)"/>
    <property type="match status" value="5"/>
</dbReference>
<dbReference type="SUPFAM" id="SSF55874">
    <property type="entry name" value="ATPase domain of HSP90 chaperone/DNA topoisomerase II/histidine kinase"/>
    <property type="match status" value="1"/>
</dbReference>
<feature type="transmembrane region" description="Helical" evidence="7">
    <location>
        <begin position="199"/>
        <end position="217"/>
    </location>
</feature>
<feature type="coiled-coil region" evidence="6">
    <location>
        <begin position="83"/>
        <end position="110"/>
    </location>
</feature>
<dbReference type="Pfam" id="PF08447">
    <property type="entry name" value="PAS_3"/>
    <property type="match status" value="3"/>
</dbReference>
<dbReference type="InterPro" id="IPR036890">
    <property type="entry name" value="HATPase_C_sf"/>
</dbReference>
<feature type="domain" description="PAC" evidence="10">
    <location>
        <begin position="574"/>
        <end position="626"/>
    </location>
</feature>
<evidence type="ECO:0000256" key="5">
    <source>
        <dbReference type="ARBA" id="ARBA00022777"/>
    </source>
</evidence>
<dbReference type="InterPro" id="IPR036097">
    <property type="entry name" value="HisK_dim/P_sf"/>
</dbReference>
<feature type="domain" description="PAS" evidence="9">
    <location>
        <begin position="373"/>
        <end position="449"/>
    </location>
</feature>
<evidence type="ECO:0000259" key="9">
    <source>
        <dbReference type="PROSITE" id="PS50112"/>
    </source>
</evidence>
<dbReference type="InterPro" id="IPR000700">
    <property type="entry name" value="PAS-assoc_C"/>
</dbReference>
<evidence type="ECO:0000313" key="11">
    <source>
        <dbReference type="EMBL" id="NEM99202.1"/>
    </source>
</evidence>
<evidence type="ECO:0000256" key="7">
    <source>
        <dbReference type="SAM" id="Phobius"/>
    </source>
</evidence>
<keyword evidence="7" id="KW-0472">Membrane</keyword>
<dbReference type="Pfam" id="PF02518">
    <property type="entry name" value="HATPase_c"/>
    <property type="match status" value="1"/>
</dbReference>
<dbReference type="GO" id="GO:0000155">
    <property type="term" value="F:phosphorelay sensor kinase activity"/>
    <property type="evidence" value="ECO:0007669"/>
    <property type="project" value="InterPro"/>
</dbReference>
<dbReference type="EMBL" id="JAAGWD010000008">
    <property type="protein sequence ID" value="NEM99202.1"/>
    <property type="molecule type" value="Genomic_DNA"/>
</dbReference>
<keyword evidence="5" id="KW-0418">Kinase</keyword>
<dbReference type="InterPro" id="IPR052162">
    <property type="entry name" value="Sensor_kinase/Photoreceptor"/>
</dbReference>
<feature type="domain" description="PAS" evidence="9">
    <location>
        <begin position="505"/>
        <end position="577"/>
    </location>
</feature>
<dbReference type="InterPro" id="IPR035965">
    <property type="entry name" value="PAS-like_dom_sf"/>
</dbReference>
<dbReference type="SMART" id="SM00091">
    <property type="entry name" value="PAS"/>
    <property type="match status" value="5"/>
</dbReference>
<reference evidence="11 12" key="1">
    <citation type="submission" date="2020-02" db="EMBL/GenBank/DDBJ databases">
        <authorList>
            <person name="Kim M.K."/>
        </authorList>
    </citation>
    <scope>NUCLEOTIDE SEQUENCE [LARGE SCALE GENOMIC DNA]</scope>
    <source>
        <strain evidence="11 12">BT327</strain>
    </source>
</reference>
<comment type="caution">
    <text evidence="11">The sequence shown here is derived from an EMBL/GenBank/DDBJ whole genome shotgun (WGS) entry which is preliminary data.</text>
</comment>
<dbReference type="Proteomes" id="UP000474777">
    <property type="component" value="Unassembled WGS sequence"/>
</dbReference>
<dbReference type="PROSITE" id="PS50113">
    <property type="entry name" value="PAC"/>
    <property type="match status" value="4"/>
</dbReference>
<evidence type="ECO:0000259" key="10">
    <source>
        <dbReference type="PROSITE" id="PS50113"/>
    </source>
</evidence>
<dbReference type="Gene3D" id="1.10.287.130">
    <property type="match status" value="1"/>
</dbReference>
<feature type="domain" description="PAS" evidence="9">
    <location>
        <begin position="627"/>
        <end position="699"/>
    </location>
</feature>
<dbReference type="Pfam" id="PF08448">
    <property type="entry name" value="PAS_4"/>
    <property type="match status" value="1"/>
</dbReference>
<evidence type="ECO:0000256" key="6">
    <source>
        <dbReference type="SAM" id="Coils"/>
    </source>
</evidence>
<dbReference type="InterPro" id="IPR013655">
    <property type="entry name" value="PAS_fold_3"/>
</dbReference>
<dbReference type="Pfam" id="PF13426">
    <property type="entry name" value="PAS_9"/>
    <property type="match status" value="1"/>
</dbReference>
<dbReference type="InterPro" id="IPR000014">
    <property type="entry name" value="PAS"/>
</dbReference>
<dbReference type="PANTHER" id="PTHR43304">
    <property type="entry name" value="PHYTOCHROME-LIKE PROTEIN CPH1"/>
    <property type="match status" value="1"/>
</dbReference>
<evidence type="ECO:0000256" key="4">
    <source>
        <dbReference type="ARBA" id="ARBA00022679"/>
    </source>
</evidence>
<accession>A0A6B3LQQ4</accession>
<dbReference type="InterPro" id="IPR024478">
    <property type="entry name" value="HlyB_4HB_MCP"/>
</dbReference>
<dbReference type="Gene3D" id="3.30.565.10">
    <property type="entry name" value="Histidine kinase-like ATPase, C-terminal domain"/>
    <property type="match status" value="1"/>
</dbReference>
<keyword evidence="12" id="KW-1185">Reference proteome</keyword>
<comment type="catalytic activity">
    <reaction evidence="1">
        <text>ATP + protein L-histidine = ADP + protein N-phospho-L-histidine.</text>
        <dbReference type="EC" id="2.7.13.3"/>
    </reaction>
</comment>
<feature type="domain" description="PAS" evidence="9">
    <location>
        <begin position="755"/>
        <end position="827"/>
    </location>
</feature>
<dbReference type="Pfam" id="PF12729">
    <property type="entry name" value="4HB_MCP_1"/>
    <property type="match status" value="1"/>
</dbReference>
<dbReference type="AlphaFoldDB" id="A0A6B3LQQ4"/>